<accession>A0A174F754</accession>
<reference evidence="1 2" key="1">
    <citation type="submission" date="2015-09" db="EMBL/GenBank/DDBJ databases">
        <authorList>
            <consortium name="Pathogen Informatics"/>
        </authorList>
    </citation>
    <scope>NUCLEOTIDE SEQUENCE [LARGE SCALE GENOMIC DNA]</scope>
    <source>
        <strain evidence="1 2">2789STDY5608850</strain>
    </source>
</reference>
<dbReference type="EMBL" id="CYZE01000006">
    <property type="protein sequence ID" value="CUO44646.1"/>
    <property type="molecule type" value="Genomic_DNA"/>
</dbReference>
<evidence type="ECO:0000313" key="2">
    <source>
        <dbReference type="Proteomes" id="UP000095651"/>
    </source>
</evidence>
<gene>
    <name evidence="1" type="ORF">ERS852407_02854</name>
</gene>
<sequence length="667" mass="76605">MILNITARKKTGEDYLPVETVGIQAETRILSGDGTIKNPFREEVRLKNPSDAKWEGVVHIELLFPKDNPRFFLPGFMYGRNRGETPLNAANEYPRLREGECMRPASPWWMVRSDRLSHPAAFACDNGRLYGLTAGPYLLEKNGDKYLWHPGKEGEFCQYSGFSCSLEKGSIGYTVGYENAPWHFIQSHRVIDRQKMDQNCLTLDAGEEILFTMNFYDYPVNEKREIYEVMQTVYEEYHEPPRKGTDIRTTIRDISKAVYRDAWLPKDKCYSGFVYDMGDEGLRYNKIFSISWTNGLSVAVPMLEAALRLEDEAMRIQAIECIENIVYHSLNPATGLPFETCSEDGWSNHGWWFDGMHTAGHTSYLSGQSAYYLIKAYDYEIRLKNTRHPEWLAFAGSVLEKLEKTKNSDYEYPYIISEKTGAGLEYDAMAGAWCMAAMAYYIMMTQDTACLKELKASEKHYYDSFVKLAECYGGPLDTDKTIDSEGILAYIRGVRILHEITGEDQYLDHLRDGLCYEFSFKFCYNSPIKIPPLGRIGWSSCGGSITSVANPHIHPMSSTVIDEILYYVRKRKDTYIESRLMDTVGWSCQTYNTYDKEYDYGRKGWMSERFCHCEGLLVQEYPDGSVASTWFALMPWACGSILEGLSGEWWEYEGNNKQSDQPVSVKR</sequence>
<name>A0A174F754_9FIRM</name>
<proteinExistence type="predicted"/>
<dbReference type="RefSeq" id="WP_055656058.1">
    <property type="nucleotide sequence ID" value="NZ_CABIXC010000006.1"/>
</dbReference>
<dbReference type="AlphaFoldDB" id="A0A174F754"/>
<organism evidence="1 2">
    <name type="scientific">Hungatella hathewayi</name>
    <dbReference type="NCBI Taxonomy" id="154046"/>
    <lineage>
        <taxon>Bacteria</taxon>
        <taxon>Bacillati</taxon>
        <taxon>Bacillota</taxon>
        <taxon>Clostridia</taxon>
        <taxon>Lachnospirales</taxon>
        <taxon>Lachnospiraceae</taxon>
        <taxon>Hungatella</taxon>
    </lineage>
</organism>
<evidence type="ECO:0000313" key="1">
    <source>
        <dbReference type="EMBL" id="CUO44646.1"/>
    </source>
</evidence>
<protein>
    <submittedName>
        <fullName evidence="1">Uncharacterized protein</fullName>
    </submittedName>
</protein>
<dbReference type="Proteomes" id="UP000095651">
    <property type="component" value="Unassembled WGS sequence"/>
</dbReference>